<gene>
    <name evidence="2" type="ORF">DM01DRAFT_14389</name>
</gene>
<feature type="transmembrane region" description="Helical" evidence="1">
    <location>
        <begin position="12"/>
        <end position="31"/>
    </location>
</feature>
<evidence type="ECO:0000256" key="1">
    <source>
        <dbReference type="SAM" id="Phobius"/>
    </source>
</evidence>
<name>A0A1X2GJB4_9FUNG</name>
<keyword evidence="1" id="KW-1133">Transmembrane helix</keyword>
<comment type="caution">
    <text evidence="2">The sequence shown here is derived from an EMBL/GenBank/DDBJ whole genome shotgun (WGS) entry which is preliminary data.</text>
</comment>
<accession>A0A1X2GJB4</accession>
<dbReference type="EMBL" id="MCGT01000012">
    <property type="protein sequence ID" value="ORX55095.1"/>
    <property type="molecule type" value="Genomic_DNA"/>
</dbReference>
<keyword evidence="3" id="KW-1185">Reference proteome</keyword>
<dbReference type="Proteomes" id="UP000242146">
    <property type="component" value="Unassembled WGS sequence"/>
</dbReference>
<proteinExistence type="predicted"/>
<evidence type="ECO:0000313" key="2">
    <source>
        <dbReference type="EMBL" id="ORX55095.1"/>
    </source>
</evidence>
<feature type="transmembrane region" description="Helical" evidence="1">
    <location>
        <begin position="43"/>
        <end position="62"/>
    </location>
</feature>
<keyword evidence="1" id="KW-0812">Transmembrane</keyword>
<sequence length="91" mass="10571">MRALHSSLKIKLLWIVICLMNGIRPWPPFLIMQAPVAKEKRLSVFFIAAFLPFFSFFFSLSVKNKNDTSPIFETFVSLNKTEENKDGERCQ</sequence>
<keyword evidence="1" id="KW-0472">Membrane</keyword>
<organism evidence="2 3">
    <name type="scientific">Hesseltinella vesiculosa</name>
    <dbReference type="NCBI Taxonomy" id="101127"/>
    <lineage>
        <taxon>Eukaryota</taxon>
        <taxon>Fungi</taxon>
        <taxon>Fungi incertae sedis</taxon>
        <taxon>Mucoromycota</taxon>
        <taxon>Mucoromycotina</taxon>
        <taxon>Mucoromycetes</taxon>
        <taxon>Mucorales</taxon>
        <taxon>Cunninghamellaceae</taxon>
        <taxon>Hesseltinella</taxon>
    </lineage>
</organism>
<reference evidence="2 3" key="1">
    <citation type="submission" date="2016-07" db="EMBL/GenBank/DDBJ databases">
        <title>Pervasive Adenine N6-methylation of Active Genes in Fungi.</title>
        <authorList>
            <consortium name="DOE Joint Genome Institute"/>
            <person name="Mondo S.J."/>
            <person name="Dannebaum R.O."/>
            <person name="Kuo R.C."/>
            <person name="Labutti K."/>
            <person name="Haridas S."/>
            <person name="Kuo A."/>
            <person name="Salamov A."/>
            <person name="Ahrendt S.R."/>
            <person name="Lipzen A."/>
            <person name="Sullivan W."/>
            <person name="Andreopoulos W.B."/>
            <person name="Clum A."/>
            <person name="Lindquist E."/>
            <person name="Daum C."/>
            <person name="Ramamoorthy G.K."/>
            <person name="Gryganskyi A."/>
            <person name="Culley D."/>
            <person name="Magnuson J.K."/>
            <person name="James T.Y."/>
            <person name="O'Malley M.A."/>
            <person name="Stajich J.E."/>
            <person name="Spatafora J.W."/>
            <person name="Visel A."/>
            <person name="Grigoriev I.V."/>
        </authorList>
    </citation>
    <scope>NUCLEOTIDE SEQUENCE [LARGE SCALE GENOMIC DNA]</scope>
    <source>
        <strain evidence="2 3">NRRL 3301</strain>
    </source>
</reference>
<evidence type="ECO:0000313" key="3">
    <source>
        <dbReference type="Proteomes" id="UP000242146"/>
    </source>
</evidence>
<dbReference type="AlphaFoldDB" id="A0A1X2GJB4"/>
<protein>
    <submittedName>
        <fullName evidence="2">Uncharacterized protein</fullName>
    </submittedName>
</protein>